<evidence type="ECO:0000256" key="1">
    <source>
        <dbReference type="SAM" id="Phobius"/>
    </source>
</evidence>
<dbReference type="EMBL" id="AP022610">
    <property type="protein sequence ID" value="BBZ27370.1"/>
    <property type="molecule type" value="Genomic_DNA"/>
</dbReference>
<dbReference type="Pfam" id="PF03992">
    <property type="entry name" value="ABM"/>
    <property type="match status" value="2"/>
</dbReference>
<dbReference type="KEGG" id="mmag:MMAD_16650"/>
<dbReference type="InterPro" id="IPR038762">
    <property type="entry name" value="ABM_predict"/>
</dbReference>
<sequence>MTEDIASSAGAATRSEGAATLLIGQCVRPGREEDYLAWQKKLGAAAARYPGFRGVELRRPTEGQPEWVVVYQFDSSANMQRWVNSATRQEFLDRGADLFDGPGTQQVIARDGRVDDELVTVVVSHRVDPDQVEDFLAWQRQVDEVESRFDGFRGSEIFRPVPGVQQEWTISYKFDTAAHLDAWLTSEQRQKLLADQRFSDFTLSRIEHSFGNWFDYGDAQSAPPSDFKTSIAVWMGLYPTVVFLTLLTAPLGMPLWLGMLVGNLLSSFVMSYVTMPFYGMPILRFWMSPAKDARQPWTNVKGLSVVLAINAAWAVVFYLLTVKFWTLP</sequence>
<evidence type="ECO:0000259" key="2">
    <source>
        <dbReference type="Pfam" id="PF03992"/>
    </source>
</evidence>
<name>A0A7I7XDJ1_9MYCO</name>
<feature type="transmembrane region" description="Helical" evidence="1">
    <location>
        <begin position="231"/>
        <end position="249"/>
    </location>
</feature>
<dbReference type="PANTHER" id="PTHR40057:SF1">
    <property type="entry name" value="SLR1162 PROTEIN"/>
    <property type="match status" value="1"/>
</dbReference>
<evidence type="ECO:0000313" key="4">
    <source>
        <dbReference type="Proteomes" id="UP000466517"/>
    </source>
</evidence>
<gene>
    <name evidence="3" type="ORF">MMAD_16650</name>
</gene>
<reference evidence="3 4" key="1">
    <citation type="journal article" date="2019" name="Emerg. Microbes Infect.">
        <title>Comprehensive subspecies identification of 175 nontuberculous mycobacteria species based on 7547 genomic profiles.</title>
        <authorList>
            <person name="Matsumoto Y."/>
            <person name="Kinjo T."/>
            <person name="Motooka D."/>
            <person name="Nabeya D."/>
            <person name="Jung N."/>
            <person name="Uechi K."/>
            <person name="Horii T."/>
            <person name="Iida T."/>
            <person name="Fujita J."/>
            <person name="Nakamura S."/>
        </authorList>
    </citation>
    <scope>NUCLEOTIDE SEQUENCE [LARGE SCALE GENOMIC DNA]</scope>
    <source>
        <strain evidence="3 4">JCM 13574</strain>
    </source>
</reference>
<dbReference type="RefSeq" id="WP_163735083.1">
    <property type="nucleotide sequence ID" value="NZ_AP022610.1"/>
</dbReference>
<dbReference type="InterPro" id="IPR011008">
    <property type="entry name" value="Dimeric_a/b-barrel"/>
</dbReference>
<keyword evidence="4" id="KW-1185">Reference proteome</keyword>
<feature type="transmembrane region" description="Helical" evidence="1">
    <location>
        <begin position="255"/>
        <end position="279"/>
    </location>
</feature>
<dbReference type="PANTHER" id="PTHR40057">
    <property type="entry name" value="SLR1162 PROTEIN"/>
    <property type="match status" value="1"/>
</dbReference>
<dbReference type="Gene3D" id="3.30.70.100">
    <property type="match status" value="2"/>
</dbReference>
<keyword evidence="1" id="KW-0812">Transmembrane</keyword>
<organism evidence="3 4">
    <name type="scientific">Mycolicibacterium madagascariense</name>
    <dbReference type="NCBI Taxonomy" id="212765"/>
    <lineage>
        <taxon>Bacteria</taxon>
        <taxon>Bacillati</taxon>
        <taxon>Actinomycetota</taxon>
        <taxon>Actinomycetes</taxon>
        <taxon>Mycobacteriales</taxon>
        <taxon>Mycobacteriaceae</taxon>
        <taxon>Mycolicibacterium</taxon>
    </lineage>
</organism>
<feature type="transmembrane region" description="Helical" evidence="1">
    <location>
        <begin position="300"/>
        <end position="320"/>
    </location>
</feature>
<feature type="domain" description="ABM" evidence="2">
    <location>
        <begin position="27"/>
        <end position="92"/>
    </location>
</feature>
<dbReference type="AlphaFoldDB" id="A0A7I7XDJ1"/>
<proteinExistence type="predicted"/>
<evidence type="ECO:0000313" key="3">
    <source>
        <dbReference type="EMBL" id="BBZ27370.1"/>
    </source>
</evidence>
<protein>
    <recommendedName>
        <fullName evidence="2">ABM domain-containing protein</fullName>
    </recommendedName>
</protein>
<dbReference type="Proteomes" id="UP000466517">
    <property type="component" value="Chromosome"/>
</dbReference>
<accession>A0A7I7XDJ1</accession>
<keyword evidence="1" id="KW-0472">Membrane</keyword>
<keyword evidence="1" id="KW-1133">Transmembrane helix</keyword>
<dbReference type="SUPFAM" id="SSF54909">
    <property type="entry name" value="Dimeric alpha+beta barrel"/>
    <property type="match status" value="2"/>
</dbReference>
<dbReference type="InterPro" id="IPR007138">
    <property type="entry name" value="ABM_dom"/>
</dbReference>
<feature type="domain" description="ABM" evidence="2">
    <location>
        <begin position="119"/>
        <end position="191"/>
    </location>
</feature>